<protein>
    <submittedName>
        <fullName evidence="3">Ribonuclease</fullName>
    </submittedName>
</protein>
<evidence type="ECO:0000256" key="2">
    <source>
        <dbReference type="ARBA" id="ARBA00022801"/>
    </source>
</evidence>
<sequence length="189" mass="21055">MSRRSRARRQSRQRLPLFAFFALLVLGAGAWWWSQRDEAPAAPVAASERAPDPKHTSAVLALPPVEQTRPGVLAGEVPDVAPTAAPAAQRSTDALPAFLPAEARATLDLIQRGGPFPHRQDGSVFQNREGRLPRQTRGYYHEYTVDTPGLDHRGARRIVTGGKPPREYYYTDDHYESFRRFEIGRGDAP</sequence>
<comment type="caution">
    <text evidence="3">The sequence shown here is derived from an EMBL/GenBank/DDBJ whole genome shotgun (WGS) entry which is preliminary data.</text>
</comment>
<evidence type="ECO:0000313" key="4">
    <source>
        <dbReference type="Proteomes" id="UP000781710"/>
    </source>
</evidence>
<reference evidence="3 4" key="1">
    <citation type="submission" date="2017-10" db="EMBL/GenBank/DDBJ databases">
        <title>Whole genome sequencing of members of genus Pseudoxanthomonas.</title>
        <authorList>
            <person name="Kumar S."/>
            <person name="Bansal K."/>
            <person name="Kaur A."/>
            <person name="Patil P."/>
            <person name="Sharma S."/>
            <person name="Patil P.B."/>
        </authorList>
    </citation>
    <scope>NUCLEOTIDE SEQUENCE [LARGE SCALE GENOMIC DNA]</scope>
    <source>
        <strain evidence="3 4">DSM 17109</strain>
    </source>
</reference>
<dbReference type="Proteomes" id="UP000781710">
    <property type="component" value="Unassembled WGS sequence"/>
</dbReference>
<keyword evidence="1" id="KW-0540">Nuclease</keyword>
<dbReference type="InterPro" id="IPR016191">
    <property type="entry name" value="Ribonuclease/ribotoxin"/>
</dbReference>
<name>A0ABQ6ZED4_9GAMM</name>
<organism evidence="3 4">
    <name type="scientific">Pseudoxanthomonas japonensis</name>
    <dbReference type="NCBI Taxonomy" id="69284"/>
    <lineage>
        <taxon>Bacteria</taxon>
        <taxon>Pseudomonadati</taxon>
        <taxon>Pseudomonadota</taxon>
        <taxon>Gammaproteobacteria</taxon>
        <taxon>Lysobacterales</taxon>
        <taxon>Lysobacteraceae</taxon>
        <taxon>Pseudoxanthomonas</taxon>
    </lineage>
</organism>
<dbReference type="CDD" id="cd00607">
    <property type="entry name" value="RNase_Sa"/>
    <property type="match status" value="1"/>
</dbReference>
<dbReference type="EMBL" id="PDWW01000024">
    <property type="protein sequence ID" value="KAF1723761.1"/>
    <property type="molecule type" value="Genomic_DNA"/>
</dbReference>
<dbReference type="Pfam" id="PF00545">
    <property type="entry name" value="Ribonuclease"/>
    <property type="match status" value="1"/>
</dbReference>
<proteinExistence type="predicted"/>
<gene>
    <name evidence="3" type="ORF">CSC78_15070</name>
</gene>
<dbReference type="RefSeq" id="WP_162338690.1">
    <property type="nucleotide sequence ID" value="NZ_JBHSRQ010000016.1"/>
</dbReference>
<keyword evidence="2" id="KW-0378">Hydrolase</keyword>
<dbReference type="Gene3D" id="3.10.450.30">
    <property type="entry name" value="Microbial ribonucleases"/>
    <property type="match status" value="1"/>
</dbReference>
<keyword evidence="4" id="KW-1185">Reference proteome</keyword>
<evidence type="ECO:0000313" key="3">
    <source>
        <dbReference type="EMBL" id="KAF1723761.1"/>
    </source>
</evidence>
<evidence type="ECO:0000256" key="1">
    <source>
        <dbReference type="ARBA" id="ARBA00022722"/>
    </source>
</evidence>
<accession>A0ABQ6ZED4</accession>
<dbReference type="InterPro" id="IPR000026">
    <property type="entry name" value="N1-like"/>
</dbReference>
<dbReference type="SUPFAM" id="SSF53933">
    <property type="entry name" value="Microbial ribonucleases"/>
    <property type="match status" value="1"/>
</dbReference>